<reference evidence="1 2" key="1">
    <citation type="journal article" date="2021" name="Hortic Res">
        <title>High-quality reference genome and annotation aids understanding of berry development for evergreen blueberry (Vaccinium darrowii).</title>
        <authorList>
            <person name="Yu J."/>
            <person name="Hulse-Kemp A.M."/>
            <person name="Babiker E."/>
            <person name="Staton M."/>
        </authorList>
    </citation>
    <scope>NUCLEOTIDE SEQUENCE [LARGE SCALE GENOMIC DNA]</scope>
    <source>
        <strain evidence="2">cv. NJ 8807/NJ 8810</strain>
        <tissue evidence="1">Young leaf</tissue>
    </source>
</reference>
<evidence type="ECO:0000313" key="1">
    <source>
        <dbReference type="EMBL" id="KAH7866207.1"/>
    </source>
</evidence>
<gene>
    <name evidence="1" type="ORF">Vadar_017075</name>
</gene>
<keyword evidence="2" id="KW-1185">Reference proteome</keyword>
<protein>
    <submittedName>
        <fullName evidence="1">Uncharacterized protein</fullName>
    </submittedName>
</protein>
<accession>A0ACB7ZJH7</accession>
<organism evidence="1 2">
    <name type="scientific">Vaccinium darrowii</name>
    <dbReference type="NCBI Taxonomy" id="229202"/>
    <lineage>
        <taxon>Eukaryota</taxon>
        <taxon>Viridiplantae</taxon>
        <taxon>Streptophyta</taxon>
        <taxon>Embryophyta</taxon>
        <taxon>Tracheophyta</taxon>
        <taxon>Spermatophyta</taxon>
        <taxon>Magnoliopsida</taxon>
        <taxon>eudicotyledons</taxon>
        <taxon>Gunneridae</taxon>
        <taxon>Pentapetalae</taxon>
        <taxon>asterids</taxon>
        <taxon>Ericales</taxon>
        <taxon>Ericaceae</taxon>
        <taxon>Vaccinioideae</taxon>
        <taxon>Vaccinieae</taxon>
        <taxon>Vaccinium</taxon>
    </lineage>
</organism>
<evidence type="ECO:0000313" key="2">
    <source>
        <dbReference type="Proteomes" id="UP000828048"/>
    </source>
</evidence>
<sequence length="1013" mass="115034">MFPYWSFTNNTAIAPSGRICVVWDPAVLSLSVLSQSTQGIHCLVQTLSGDIKFMATFVYGSNLYLQRQKLWQDLTNWNCSDPWIVLGDFNATRFQTEKIGGDQLWPSHLEDFNKCIVSNELEDLRYIPVVNLLGLTNKPTLITLLPKLTEFLLMSNGSRPTLVPMLIFPPLKIWRRVIIGNPMFVVCEKLKLLQLEMKKLNTREFSDITKRTMAARQQLDQIQRELGIDPTNSSKQALERDLCKQYLSLSRAEESFAKQKSRIQWLKLGDQCTSYFFKSISQNRNRNKINSLALPNGTITNDPIEVRSTFVDFYTSLLGTVHSSDYPGSSRVNQLVTAKLLDSQRDAMISEISNQEIKETFMSLNPNKAPGPDGYNAGFFQKSWSVVGNEVTSAVRSFFRSGRLLTKANSTSIALVPKVPNPTKVGDYRPISCCNTIYKCIAKILAKRIQVVLPHIIDPVQSGFVKGRRITDNIFLTQEIMRDYHKSSPSPKCALKVDIMKAYDNVRWEFLWDILISMNFHPQMINWIKACISTANYSLSINGEAIGSIMGKKGLRQGDPLSSYLFVIVMEVLTQILKEKSQGPNFHFHWRCEKTRIINLCFADDLMIFCKGELSSILCIQEALTEFEALSGLSPSPGKSNIFFSGVPPTVKQAILEALHFQEGTLPVRYLGVPLISTKLKYTDCKALIDRITNRTKSWANKYLSYAGRIQLVTSVLFSMQTKEGGLGFKSLQIWNKAAMAKHIWFLVSGGEKSMWCQWVKSYLLKGKSFWKIKIPSSPSWTWRKLLQLRPLIQPFIKYQIGDGSTVSLWYDNWHPSGPLAEHLSGCLIYNSGLADDAKVSSILNATYQWSFPITQNRELNEIRAHLPSLNIQIPPLADSCKWTLTQDGLFSISSLWEQLRPKFPVRGEENNHNHILRSSGKREWEHMTVEYSILGSNVQRILLLLLITVLNTAVVVTSVQFCPYILLLQFCCFNFFNYAMVMSRATVTVGMIGIAIVPFTRIVITFVHYCFC</sequence>
<name>A0ACB7ZJH7_9ERIC</name>
<dbReference type="EMBL" id="CM037159">
    <property type="protein sequence ID" value="KAH7866207.1"/>
    <property type="molecule type" value="Genomic_DNA"/>
</dbReference>
<dbReference type="Proteomes" id="UP000828048">
    <property type="component" value="Chromosome 9"/>
</dbReference>
<comment type="caution">
    <text evidence="1">The sequence shown here is derived from an EMBL/GenBank/DDBJ whole genome shotgun (WGS) entry which is preliminary data.</text>
</comment>
<proteinExistence type="predicted"/>